<dbReference type="InterPro" id="IPR036097">
    <property type="entry name" value="HisK_dim/P_sf"/>
</dbReference>
<comment type="subcellular location">
    <subcellularLocation>
        <location evidence="2">Membrane</location>
        <topology evidence="2">Multi-pass membrane protein</topology>
    </subcellularLocation>
</comment>
<dbReference type="SMART" id="SM00387">
    <property type="entry name" value="HATPase_c"/>
    <property type="match status" value="1"/>
</dbReference>
<dbReference type="CDD" id="cd06225">
    <property type="entry name" value="HAMP"/>
    <property type="match status" value="1"/>
</dbReference>
<evidence type="ECO:0000256" key="11">
    <source>
        <dbReference type="SAM" id="Phobius"/>
    </source>
</evidence>
<dbReference type="EC" id="2.7.13.3" evidence="3"/>
<evidence type="ECO:0000256" key="5">
    <source>
        <dbReference type="ARBA" id="ARBA00022679"/>
    </source>
</evidence>
<evidence type="ECO:0000256" key="7">
    <source>
        <dbReference type="ARBA" id="ARBA00022777"/>
    </source>
</evidence>
<evidence type="ECO:0000256" key="1">
    <source>
        <dbReference type="ARBA" id="ARBA00000085"/>
    </source>
</evidence>
<keyword evidence="8 11" id="KW-1133">Transmembrane helix</keyword>
<dbReference type="Gene3D" id="1.10.8.500">
    <property type="entry name" value="HAMP domain in histidine kinase"/>
    <property type="match status" value="1"/>
</dbReference>
<feature type="domain" description="Histidine kinase" evidence="12">
    <location>
        <begin position="240"/>
        <end position="451"/>
    </location>
</feature>
<keyword evidence="15" id="KW-1185">Reference proteome</keyword>
<keyword evidence="6 11" id="KW-0812">Transmembrane</keyword>
<dbReference type="InterPro" id="IPR003594">
    <property type="entry name" value="HATPase_dom"/>
</dbReference>
<evidence type="ECO:0000256" key="2">
    <source>
        <dbReference type="ARBA" id="ARBA00004141"/>
    </source>
</evidence>
<keyword evidence="14" id="KW-0067">ATP-binding</keyword>
<accession>A0ABT9GKT2</accession>
<evidence type="ECO:0000256" key="3">
    <source>
        <dbReference type="ARBA" id="ARBA00012438"/>
    </source>
</evidence>
<dbReference type="InterPro" id="IPR004358">
    <property type="entry name" value="Sig_transdc_His_kin-like_C"/>
</dbReference>
<dbReference type="Pfam" id="PF02518">
    <property type="entry name" value="HATPase_c"/>
    <property type="match status" value="1"/>
</dbReference>
<evidence type="ECO:0000313" key="15">
    <source>
        <dbReference type="Proteomes" id="UP001236258"/>
    </source>
</evidence>
<evidence type="ECO:0000259" key="13">
    <source>
        <dbReference type="PROSITE" id="PS50885"/>
    </source>
</evidence>
<dbReference type="EMBL" id="JAUZVY010000001">
    <property type="protein sequence ID" value="MDP4527587.1"/>
    <property type="molecule type" value="Genomic_DNA"/>
</dbReference>
<evidence type="ECO:0000259" key="12">
    <source>
        <dbReference type="PROSITE" id="PS50109"/>
    </source>
</evidence>
<keyword evidence="7" id="KW-0418">Kinase</keyword>
<keyword evidence="5" id="KW-0808">Transferase</keyword>
<sequence length="466" mass="52455">MLKHPLQFLASRIFLWFWLVILATVAGTLLIARGLPEHTEIRRLPPPMQHQLQHAARLFSDAESLPDLLQRLERRRQGRWLLVDPQQQQVLNPAGLPRNYDQHWLTELADLEQPRLLRHSNLYLAGPVAITLDGRTLTLYQQRQGPEQPWWQLSALPQSILLLSLFLVSAIASLLLAVSITRPLRELLHSYQSFAAGDLTQRSSRLAKRRDELGSLGRGFNAMAERISQLVLAQQRLLRDVSHELRTPLTRAQLALALEERQQQGQQLPRLQQELEQVDALLNELLTYSRLHSGHYPSSPEWLDPAELMLQLIERCQLEADSKQQQIQLQSITGLRLLADQRLLLRALENILRNAIKYSPAASTIHCQLKQQSAQLCIRICDQGPGVPADALTAIFTPFYRLSDSRTPDSGGFGLGLAIAAESIRHQGGQLAASLKQPQGLCMELRFPEPLITTADTPKESPNAGA</sequence>
<dbReference type="Pfam" id="PF00672">
    <property type="entry name" value="HAMP"/>
    <property type="match status" value="1"/>
</dbReference>
<dbReference type="Gene3D" id="1.10.287.130">
    <property type="match status" value="1"/>
</dbReference>
<dbReference type="RefSeq" id="WP_305943810.1">
    <property type="nucleotide sequence ID" value="NZ_JAUZVY010000001.1"/>
</dbReference>
<dbReference type="Pfam" id="PF00512">
    <property type="entry name" value="HisKA"/>
    <property type="match status" value="1"/>
</dbReference>
<feature type="domain" description="HAMP" evidence="13">
    <location>
        <begin position="178"/>
        <end position="232"/>
    </location>
</feature>
<dbReference type="PROSITE" id="PS50109">
    <property type="entry name" value="HIS_KIN"/>
    <property type="match status" value="1"/>
</dbReference>
<dbReference type="InterPro" id="IPR003661">
    <property type="entry name" value="HisK_dim/P_dom"/>
</dbReference>
<dbReference type="SUPFAM" id="SSF47384">
    <property type="entry name" value="Homodimeric domain of signal transducing histidine kinase"/>
    <property type="match status" value="1"/>
</dbReference>
<comment type="caution">
    <text evidence="14">The sequence shown here is derived from an EMBL/GenBank/DDBJ whole genome shotgun (WGS) entry which is preliminary data.</text>
</comment>
<gene>
    <name evidence="14" type="ORF">Q3O59_00910</name>
</gene>
<dbReference type="PRINTS" id="PR00344">
    <property type="entry name" value="BCTRLSENSOR"/>
</dbReference>
<name>A0ABT9GKT2_9GAMM</name>
<keyword evidence="10 11" id="KW-0472">Membrane</keyword>
<dbReference type="InterPro" id="IPR003660">
    <property type="entry name" value="HAMP_dom"/>
</dbReference>
<comment type="catalytic activity">
    <reaction evidence="1">
        <text>ATP + protein L-histidine = ADP + protein N-phospho-L-histidine.</text>
        <dbReference type="EC" id="2.7.13.3"/>
    </reaction>
</comment>
<evidence type="ECO:0000256" key="10">
    <source>
        <dbReference type="ARBA" id="ARBA00023136"/>
    </source>
</evidence>
<keyword evidence="9" id="KW-0902">Two-component regulatory system</keyword>
<dbReference type="SMART" id="SM00304">
    <property type="entry name" value="HAMP"/>
    <property type="match status" value="1"/>
</dbReference>
<evidence type="ECO:0000313" key="14">
    <source>
        <dbReference type="EMBL" id="MDP4527587.1"/>
    </source>
</evidence>
<keyword evidence="4" id="KW-0597">Phosphoprotein</keyword>
<evidence type="ECO:0000256" key="8">
    <source>
        <dbReference type="ARBA" id="ARBA00022989"/>
    </source>
</evidence>
<proteinExistence type="predicted"/>
<dbReference type="PANTHER" id="PTHR45436">
    <property type="entry name" value="SENSOR HISTIDINE KINASE YKOH"/>
    <property type="match status" value="1"/>
</dbReference>
<feature type="transmembrane region" description="Helical" evidence="11">
    <location>
        <begin position="13"/>
        <end position="32"/>
    </location>
</feature>
<evidence type="ECO:0000256" key="6">
    <source>
        <dbReference type="ARBA" id="ARBA00022692"/>
    </source>
</evidence>
<dbReference type="InterPro" id="IPR036890">
    <property type="entry name" value="HATPase_C_sf"/>
</dbReference>
<feature type="transmembrane region" description="Helical" evidence="11">
    <location>
        <begin position="160"/>
        <end position="180"/>
    </location>
</feature>
<dbReference type="SUPFAM" id="SSF158472">
    <property type="entry name" value="HAMP domain-like"/>
    <property type="match status" value="1"/>
</dbReference>
<keyword evidence="14" id="KW-0547">Nucleotide-binding</keyword>
<dbReference type="SMART" id="SM00388">
    <property type="entry name" value="HisKA"/>
    <property type="match status" value="1"/>
</dbReference>
<dbReference type="Gene3D" id="3.30.565.10">
    <property type="entry name" value="Histidine kinase-like ATPase, C-terminal domain"/>
    <property type="match status" value="1"/>
</dbReference>
<dbReference type="CDD" id="cd00082">
    <property type="entry name" value="HisKA"/>
    <property type="match status" value="1"/>
</dbReference>
<dbReference type="SUPFAM" id="SSF55874">
    <property type="entry name" value="ATPase domain of HSP90 chaperone/DNA topoisomerase II/histidine kinase"/>
    <property type="match status" value="1"/>
</dbReference>
<dbReference type="Proteomes" id="UP001236258">
    <property type="component" value="Unassembled WGS sequence"/>
</dbReference>
<protein>
    <recommendedName>
        <fullName evidence="3">histidine kinase</fullName>
        <ecNumber evidence="3">2.7.13.3</ecNumber>
    </recommendedName>
</protein>
<organism evidence="14 15">
    <name type="scientific">Alkalimonas delamerensis</name>
    <dbReference type="NCBI Taxonomy" id="265981"/>
    <lineage>
        <taxon>Bacteria</taxon>
        <taxon>Pseudomonadati</taxon>
        <taxon>Pseudomonadota</taxon>
        <taxon>Gammaproteobacteria</taxon>
        <taxon>Alkalimonas</taxon>
    </lineage>
</organism>
<dbReference type="GO" id="GO:0005524">
    <property type="term" value="F:ATP binding"/>
    <property type="evidence" value="ECO:0007669"/>
    <property type="project" value="UniProtKB-KW"/>
</dbReference>
<evidence type="ECO:0000256" key="9">
    <source>
        <dbReference type="ARBA" id="ARBA00023012"/>
    </source>
</evidence>
<dbReference type="InterPro" id="IPR050428">
    <property type="entry name" value="TCS_sensor_his_kinase"/>
</dbReference>
<dbReference type="PROSITE" id="PS50885">
    <property type="entry name" value="HAMP"/>
    <property type="match status" value="1"/>
</dbReference>
<dbReference type="PANTHER" id="PTHR45436:SF15">
    <property type="entry name" value="SENSOR HISTIDINE KINASE CUSS"/>
    <property type="match status" value="1"/>
</dbReference>
<dbReference type="InterPro" id="IPR005467">
    <property type="entry name" value="His_kinase_dom"/>
</dbReference>
<evidence type="ECO:0000256" key="4">
    <source>
        <dbReference type="ARBA" id="ARBA00022553"/>
    </source>
</evidence>
<reference evidence="14 15" key="1">
    <citation type="submission" date="2023-08" db="EMBL/GenBank/DDBJ databases">
        <authorList>
            <person name="Joshi A."/>
            <person name="Thite S."/>
        </authorList>
    </citation>
    <scope>NUCLEOTIDE SEQUENCE [LARGE SCALE GENOMIC DNA]</scope>
    <source>
        <strain evidence="14 15">1E1</strain>
    </source>
</reference>